<organism evidence="1 2">
    <name type="scientific">Ameca splendens</name>
    <dbReference type="NCBI Taxonomy" id="208324"/>
    <lineage>
        <taxon>Eukaryota</taxon>
        <taxon>Metazoa</taxon>
        <taxon>Chordata</taxon>
        <taxon>Craniata</taxon>
        <taxon>Vertebrata</taxon>
        <taxon>Euteleostomi</taxon>
        <taxon>Actinopterygii</taxon>
        <taxon>Neopterygii</taxon>
        <taxon>Teleostei</taxon>
        <taxon>Neoteleostei</taxon>
        <taxon>Acanthomorphata</taxon>
        <taxon>Ovalentaria</taxon>
        <taxon>Atherinomorphae</taxon>
        <taxon>Cyprinodontiformes</taxon>
        <taxon>Goodeidae</taxon>
        <taxon>Ameca</taxon>
    </lineage>
</organism>
<keyword evidence="2" id="KW-1185">Reference proteome</keyword>
<sequence length="135" mass="14904">MDNCYYSSQIFNPFLHEWRPEGVAPSASNTPISWTNSSACNLTPQSLCQHVYHCSRPPSIKINTILQTTFLLNELLELLELDCFRGIIAEPGSWVLSAVNPCLGCSCVECLCYSDLVPLHSSSVQPSLPIGRTSQ</sequence>
<accession>A0ABV0YQZ1</accession>
<proteinExistence type="predicted"/>
<name>A0ABV0YQZ1_9TELE</name>
<evidence type="ECO:0000313" key="1">
    <source>
        <dbReference type="EMBL" id="MEQ2296275.1"/>
    </source>
</evidence>
<reference evidence="1 2" key="1">
    <citation type="submission" date="2021-06" db="EMBL/GenBank/DDBJ databases">
        <authorList>
            <person name="Palmer J.M."/>
        </authorList>
    </citation>
    <scope>NUCLEOTIDE SEQUENCE [LARGE SCALE GENOMIC DNA]</scope>
    <source>
        <strain evidence="1 2">AS_MEX2019</strain>
        <tissue evidence="1">Muscle</tissue>
    </source>
</reference>
<dbReference type="EMBL" id="JAHRIP010039732">
    <property type="protein sequence ID" value="MEQ2296275.1"/>
    <property type="molecule type" value="Genomic_DNA"/>
</dbReference>
<comment type="caution">
    <text evidence="1">The sequence shown here is derived from an EMBL/GenBank/DDBJ whole genome shotgun (WGS) entry which is preliminary data.</text>
</comment>
<dbReference type="Proteomes" id="UP001469553">
    <property type="component" value="Unassembled WGS sequence"/>
</dbReference>
<gene>
    <name evidence="1" type="ORF">AMECASPLE_023154</name>
</gene>
<evidence type="ECO:0000313" key="2">
    <source>
        <dbReference type="Proteomes" id="UP001469553"/>
    </source>
</evidence>
<protein>
    <submittedName>
        <fullName evidence="1">Uncharacterized protein</fullName>
    </submittedName>
</protein>